<keyword evidence="12" id="KW-1185">Reference proteome</keyword>
<dbReference type="Gene3D" id="3.40.50.720">
    <property type="entry name" value="NAD(P)-binding Rossmann-like Domain"/>
    <property type="match status" value="2"/>
</dbReference>
<feature type="domain" description="Ketosynthase family 3 (KS3)" evidence="9">
    <location>
        <begin position="12"/>
        <end position="439"/>
    </location>
</feature>
<dbReference type="EMBL" id="JAWRVE010000055">
    <property type="protein sequence ID" value="KAL1866494.1"/>
    <property type="molecule type" value="Genomic_DNA"/>
</dbReference>
<evidence type="ECO:0000259" key="10">
    <source>
        <dbReference type="PROSITE" id="PS52019"/>
    </source>
</evidence>
<dbReference type="InterPro" id="IPR016039">
    <property type="entry name" value="Thiolase-like"/>
</dbReference>
<comment type="caution">
    <text evidence="11">The sequence shown here is derived from an EMBL/GenBank/DDBJ whole genome shotgun (WGS) entry which is preliminary data.</text>
</comment>
<dbReference type="Pfam" id="PF08240">
    <property type="entry name" value="ADH_N"/>
    <property type="match status" value="1"/>
</dbReference>
<dbReference type="SMART" id="SM00822">
    <property type="entry name" value="PKS_KR"/>
    <property type="match status" value="1"/>
</dbReference>
<dbReference type="SUPFAM" id="SSF50129">
    <property type="entry name" value="GroES-like"/>
    <property type="match status" value="1"/>
</dbReference>
<evidence type="ECO:0000259" key="9">
    <source>
        <dbReference type="PROSITE" id="PS52004"/>
    </source>
</evidence>
<dbReference type="Pfam" id="PF21089">
    <property type="entry name" value="PKS_DH_N"/>
    <property type="match status" value="1"/>
</dbReference>
<dbReference type="InterPro" id="IPR049900">
    <property type="entry name" value="PKS_mFAS_DH"/>
</dbReference>
<dbReference type="InterPro" id="IPR032821">
    <property type="entry name" value="PKS_assoc"/>
</dbReference>
<dbReference type="InterPro" id="IPR049552">
    <property type="entry name" value="PKS_DH_N"/>
</dbReference>
<dbReference type="Pfam" id="PF23297">
    <property type="entry name" value="ACP_SdgA_C"/>
    <property type="match status" value="1"/>
</dbReference>
<feature type="active site" description="Proton donor; for dehydratase activity" evidence="6">
    <location>
        <position position="1174"/>
    </location>
</feature>
<dbReference type="InterPro" id="IPR001227">
    <property type="entry name" value="Ac_transferase_dom_sf"/>
</dbReference>
<proteinExistence type="predicted"/>
<protein>
    <submittedName>
        <fullName evidence="11">Type I Iterative PKS</fullName>
    </submittedName>
</protein>
<dbReference type="InterPro" id="IPR011032">
    <property type="entry name" value="GroES-like_sf"/>
</dbReference>
<evidence type="ECO:0000256" key="5">
    <source>
        <dbReference type="ARBA" id="ARBA00023268"/>
    </source>
</evidence>
<keyword evidence="2" id="KW-0597">Phosphoprotein</keyword>
<dbReference type="PROSITE" id="PS52004">
    <property type="entry name" value="KS3_2"/>
    <property type="match status" value="1"/>
</dbReference>
<sequence length="2214" mass="240653">MNEPPVQDHDAVVPIAIVGMACRFPGDGENIESLLEMLQKGGDAWSEFPSDRVNIDGFYHPSGQRQGSIGFRGAHFLKGDIKGFDATFFSVSQAEAPAIDPQQRILLEVTYQALENAGYSKESLDRTETSVNVGTFVKDYEQVVLRDPDWAPQYAATGTGAAILANRISYQFNLRGPSQTVDTGCSASLVGVHNCSQDLRTGRADLAIAAGVGMILTPATMMPMTALNFLGKNGKCFTFTDKAEGYGRGEGVGVVILKRLDDAIRDNDTIRAVIRGSRVNQDGRTPGITMPSSDAQLSNIEAVYKEAGLGVDQTAYVECHGTGTPAGDPKECFAVSRAFCGSREADKPILVGSIKPNVGHLEGAAGIAGLIKAVLAVERGQIPKNLYFDHSNGSPDIKFDEWKVKVPTSLTDWPVNGLRRASVNCFGFGGTNAHLILDDAGSYLGQRSLSGNHCSLPTTASTGLVKKQKTFASTQLILVSSHEKDGIARITSGHAPFVAAHASDASLMANYAYTMSRRSSLEFKACIVAQSASDLEQQLATPERLGIHRFLPSDDAAPTLAMVFCGQGAQWHAMGRELIDFEPFSSSLVGASKYLSKIVASDFDLLQELGYDDPSLSRINEPKFAQPATTAIQVALVDLLKASGILPSAVVGHSSGEIAAAYAAGFLSREDAWLISFRRGEHTHWLQYLHPDVKGRMMAVGLSATHVQEYIRRVPPGTVVVACENSPASVTISGDEEQILHLAQEMEDDGVFQRLLAVTTAYHSHHMRLICEGYQKSLDEIRPFNIAQGPRMFSSVTGQEIFASQVGAEYWTKNLTSPVLFSQAFSTMYKSTKPKLVLEVSPAVTLNRLVQEIVTSLATEKVAKGLPCIPLLKRNEHASVTALAALGELWARGCHADFSWIWESKEGLLPQLLVGLPPYPFNHSKNYWFESHLGVALRQRKHGREDLIGAPLVESTSQHRCWRGFLRLDENPWLGDHKVQKVIIYPAAGLVTMALEAARQCSDTSLRVNTYQISNFVIAKPVIIPGNQHGLEHMINTQALKIPALDATNGAAVYSFSIETKTEQGPWQENATGLFSIFYSGKLTDELTGEAIYCRGYRDTYWRLRSECTQQISARSLYERLDGIGMNYGPLFQNIVSLARGQHSCTSTVRIPDTKSRMPSQFEYDHLIHPATLDTMFQTVFAVGDETMVPSCIRQIYFSPAMLKGAGAEFHGYAIARRKGFREAVADIVMSDETFSRPMVVVKGMESVKLAYSGASGFLRSNRHLCSELTWQELRPVWPRMHELVSINNNAPTIVLLPDGAISEATNLLAQRLALPNVELVHLSQLAPEQARKLCISLVEIDQPLIFNMSRSTFKQIKLLLRTTPGLLWVTTAAQKTVEMPLMAPFHGLARTVRSEDSSKRIVTLDLGVAQNEVHSTGVIPAIQIVFNNTFIEADPTETLEFEYSLRDNRLFTARLHPLGHINEVIEKGKDQAVFVETVPLKTICRPLKLKVALPADENTTYFEVNNVAEQPFGPCDVRIAVQSTNLCQYDLDTILGRTGESRLGVDVIGTVEQVGSSVTRILVGSPVIALASDTIQSSVTVDQIFVHQLHSRSETRGLSPAALTCAYYRFNNVAGISCGDIVFINCAAGPFVDAAIRVAQYLGATVFAGACNADQRSDLNLHYGLPQEHIIDMSNDFFSEQLMHLTAGRGVDCVFSPTVDHLDESVQCVGDNGHVFLVANTNVSTAAITPRFAKVSIHKFDLFEVAKKRTKIIARAWADVLKLALEDRLGTPPPNLVHEERVENLDQLWDFMAANPGRHLNTIHFTSESHIQVGTNPLTPMVLQPNATYLLVGGLGGLGKAVAGLMAERGARNLLFVSRSGARTPEDFQFLQSLSQRGVNTLAIPVNICDEDSLRLALSNTGMPPIKGAVQCAAVVADAVWESMSYENWMAATQPKITGSWNLHNVLPGDLDFFVFLSSASGVIGNRGQANYAAGNCFQDALARHRESIGLSNSVSIDLGPVMGAGMLEGDEKTLATLKASGFFTVSLGNFLFLVERAMVGDGGHPLQLPAQVVTGVGTGGLILQNEVTDPYWTETKMFEILNDLDLPDLQSDTSSDTPRGSWGSSYSTSISSQSSGKALVAALKSADSLDEAAHVALQGCVEYLSVSLSMSPDDMDVDKSLTAYGVDSLVTSSFRSWIFKNTSVKVSDMEVIGAASIMELARSIAEKGGFGA</sequence>
<dbReference type="Gene3D" id="3.10.129.110">
    <property type="entry name" value="Polyketide synthase dehydratase"/>
    <property type="match status" value="1"/>
</dbReference>
<evidence type="ECO:0000256" key="7">
    <source>
        <dbReference type="SAM" id="MobiDB-lite"/>
    </source>
</evidence>
<dbReference type="InterPro" id="IPR036736">
    <property type="entry name" value="ACP-like_sf"/>
</dbReference>
<dbReference type="SMART" id="SM00826">
    <property type="entry name" value="PKS_DH"/>
    <property type="match status" value="1"/>
</dbReference>
<dbReference type="SMART" id="SM00825">
    <property type="entry name" value="PKS_KS"/>
    <property type="match status" value="1"/>
</dbReference>
<dbReference type="InterPro" id="IPR016036">
    <property type="entry name" value="Malonyl_transacylase_ACP-bd"/>
</dbReference>
<dbReference type="CDD" id="cd05195">
    <property type="entry name" value="enoyl_red"/>
    <property type="match status" value="1"/>
</dbReference>
<feature type="compositionally biased region" description="Low complexity" evidence="7">
    <location>
        <begin position="2102"/>
        <end position="2113"/>
    </location>
</feature>
<dbReference type="InterPro" id="IPR020841">
    <property type="entry name" value="PKS_Beta-ketoAc_synthase_dom"/>
</dbReference>
<dbReference type="Gene3D" id="1.10.1200.10">
    <property type="entry name" value="ACP-like"/>
    <property type="match status" value="1"/>
</dbReference>
<dbReference type="CDD" id="cd00833">
    <property type="entry name" value="PKS"/>
    <property type="match status" value="1"/>
</dbReference>
<reference evidence="11 12" key="1">
    <citation type="journal article" date="2024" name="IMA Fungus">
        <title>IMA Genome - F19 : A genome assembly and annotation guide to empower mycologists, including annotated draft genome sequences of Ceratocystis pirilliformis, Diaporthe australafricana, Fusarium ophioides, Paecilomyces lecythidis, and Sporothrix stenoceras.</title>
        <authorList>
            <person name="Aylward J."/>
            <person name="Wilson A.M."/>
            <person name="Visagie C.M."/>
            <person name="Spraker J."/>
            <person name="Barnes I."/>
            <person name="Buitendag C."/>
            <person name="Ceriani C."/>
            <person name="Del Mar Angel L."/>
            <person name="du Plessis D."/>
            <person name="Fuchs T."/>
            <person name="Gasser K."/>
            <person name="Kramer D."/>
            <person name="Li W."/>
            <person name="Munsamy K."/>
            <person name="Piso A."/>
            <person name="Price J.L."/>
            <person name="Sonnekus B."/>
            <person name="Thomas C."/>
            <person name="van der Nest A."/>
            <person name="van Dijk A."/>
            <person name="van Heerden A."/>
            <person name="van Vuuren N."/>
            <person name="Yilmaz N."/>
            <person name="Duong T.A."/>
            <person name="van der Merwe N.A."/>
            <person name="Wingfield M.J."/>
            <person name="Wingfield B.D."/>
        </authorList>
    </citation>
    <scope>NUCLEOTIDE SEQUENCE [LARGE SCALE GENOMIC DNA]</scope>
    <source>
        <strain evidence="11 12">CMW 18300</strain>
    </source>
</reference>
<organism evidence="11 12">
    <name type="scientific">Diaporthe australafricana</name>
    <dbReference type="NCBI Taxonomy" id="127596"/>
    <lineage>
        <taxon>Eukaryota</taxon>
        <taxon>Fungi</taxon>
        <taxon>Dikarya</taxon>
        <taxon>Ascomycota</taxon>
        <taxon>Pezizomycotina</taxon>
        <taxon>Sordariomycetes</taxon>
        <taxon>Sordariomycetidae</taxon>
        <taxon>Diaporthales</taxon>
        <taxon>Diaporthaceae</taxon>
        <taxon>Diaporthe</taxon>
    </lineage>
</organism>
<dbReference type="Pfam" id="PF00698">
    <property type="entry name" value="Acyl_transf_1"/>
    <property type="match status" value="1"/>
</dbReference>
<evidence type="ECO:0000256" key="2">
    <source>
        <dbReference type="ARBA" id="ARBA00022553"/>
    </source>
</evidence>
<dbReference type="InterPro" id="IPR014031">
    <property type="entry name" value="Ketoacyl_synth_C"/>
</dbReference>
<dbReference type="Pfam" id="PF23114">
    <property type="entry name" value="NAD-bd_HRPKS_sdrA"/>
    <property type="match status" value="1"/>
</dbReference>
<dbReference type="Pfam" id="PF14765">
    <property type="entry name" value="PS-DH"/>
    <property type="match status" value="1"/>
</dbReference>
<gene>
    <name evidence="11" type="ORF">Daus18300_006729</name>
</gene>
<dbReference type="SMART" id="SM00829">
    <property type="entry name" value="PKS_ER"/>
    <property type="match status" value="1"/>
</dbReference>
<dbReference type="InterPro" id="IPR014030">
    <property type="entry name" value="Ketoacyl_synth_N"/>
</dbReference>
<dbReference type="InterPro" id="IPR036291">
    <property type="entry name" value="NAD(P)-bd_dom_sf"/>
</dbReference>
<keyword evidence="1" id="KW-0596">Phosphopantetheine</keyword>
<dbReference type="InterPro" id="IPR013154">
    <property type="entry name" value="ADH-like_N"/>
</dbReference>
<dbReference type="PANTHER" id="PTHR43775">
    <property type="entry name" value="FATTY ACID SYNTHASE"/>
    <property type="match status" value="1"/>
</dbReference>
<dbReference type="InterPro" id="IPR042104">
    <property type="entry name" value="PKS_dehydratase_sf"/>
</dbReference>
<dbReference type="CDD" id="cd05274">
    <property type="entry name" value="KR_FAS_SDR_x"/>
    <property type="match status" value="1"/>
</dbReference>
<dbReference type="Proteomes" id="UP001583177">
    <property type="component" value="Unassembled WGS sequence"/>
</dbReference>
<dbReference type="InterPro" id="IPR018201">
    <property type="entry name" value="Ketoacyl_synth_AS"/>
</dbReference>
<dbReference type="Gene3D" id="3.40.47.10">
    <property type="match status" value="1"/>
</dbReference>
<dbReference type="PANTHER" id="PTHR43775:SF29">
    <property type="entry name" value="ASPERFURANONE POLYKETIDE SYNTHASE AFOG-RELATED"/>
    <property type="match status" value="1"/>
</dbReference>
<dbReference type="SUPFAM" id="SSF47336">
    <property type="entry name" value="ACP-like"/>
    <property type="match status" value="1"/>
</dbReference>
<dbReference type="Pfam" id="PF08659">
    <property type="entry name" value="KR"/>
    <property type="match status" value="1"/>
</dbReference>
<feature type="active site" description="Proton acceptor; for dehydratase activity" evidence="6">
    <location>
        <position position="977"/>
    </location>
</feature>
<evidence type="ECO:0000256" key="4">
    <source>
        <dbReference type="ARBA" id="ARBA00023002"/>
    </source>
</evidence>
<dbReference type="PROSITE" id="PS00606">
    <property type="entry name" value="KS3_1"/>
    <property type="match status" value="1"/>
</dbReference>
<dbReference type="InterPro" id="IPR057326">
    <property type="entry name" value="KR_dom"/>
</dbReference>
<name>A0ABR3WT42_9PEZI</name>
<dbReference type="SUPFAM" id="SSF53901">
    <property type="entry name" value="Thiolase-like"/>
    <property type="match status" value="1"/>
</dbReference>
<dbReference type="PROSITE" id="PS50075">
    <property type="entry name" value="CARRIER"/>
    <property type="match status" value="1"/>
</dbReference>
<evidence type="ECO:0000313" key="12">
    <source>
        <dbReference type="Proteomes" id="UP001583177"/>
    </source>
</evidence>
<evidence type="ECO:0000259" key="8">
    <source>
        <dbReference type="PROSITE" id="PS50075"/>
    </source>
</evidence>
<dbReference type="InterPro" id="IPR050091">
    <property type="entry name" value="PKS_NRPS_Biosynth_Enz"/>
</dbReference>
<dbReference type="InterPro" id="IPR013968">
    <property type="entry name" value="PKS_KR"/>
</dbReference>
<feature type="region of interest" description="Disordered" evidence="7">
    <location>
        <begin position="2091"/>
        <end position="2113"/>
    </location>
</feature>
<feature type="domain" description="PKS/mFAS DH" evidence="10">
    <location>
        <begin position="945"/>
        <end position="1256"/>
    </location>
</feature>
<dbReference type="SUPFAM" id="SSF52151">
    <property type="entry name" value="FabD/lysophospholipase-like"/>
    <property type="match status" value="1"/>
</dbReference>
<keyword evidence="3" id="KW-0808">Transferase</keyword>
<dbReference type="Pfam" id="PF00109">
    <property type="entry name" value="ketoacyl-synt"/>
    <property type="match status" value="1"/>
</dbReference>
<dbReference type="InterPro" id="IPR049551">
    <property type="entry name" value="PKS_DH_C"/>
</dbReference>
<keyword evidence="5" id="KW-0511">Multifunctional enzyme</keyword>
<dbReference type="InterPro" id="IPR020843">
    <property type="entry name" value="ER"/>
</dbReference>
<dbReference type="Gene3D" id="3.30.70.3290">
    <property type="match status" value="1"/>
</dbReference>
<dbReference type="InterPro" id="IPR020807">
    <property type="entry name" value="PKS_DH"/>
</dbReference>
<dbReference type="Gene3D" id="3.90.180.10">
    <property type="entry name" value="Medium-chain alcohol dehydrogenases, catalytic domain"/>
    <property type="match status" value="1"/>
</dbReference>
<dbReference type="SUPFAM" id="SSF51735">
    <property type="entry name" value="NAD(P)-binding Rossmann-fold domains"/>
    <property type="match status" value="2"/>
</dbReference>
<accession>A0ABR3WT42</accession>
<feature type="domain" description="Carrier" evidence="8">
    <location>
        <begin position="2129"/>
        <end position="2210"/>
    </location>
</feature>
<dbReference type="Pfam" id="PF16197">
    <property type="entry name" value="KAsynt_C_assoc"/>
    <property type="match status" value="1"/>
</dbReference>
<dbReference type="PROSITE" id="PS52019">
    <property type="entry name" value="PKS_MFAS_DH"/>
    <property type="match status" value="1"/>
</dbReference>
<dbReference type="SUPFAM" id="SSF55048">
    <property type="entry name" value="Probable ACP-binding domain of malonyl-CoA ACP transacylase"/>
    <property type="match status" value="1"/>
</dbReference>
<dbReference type="InterPro" id="IPR014043">
    <property type="entry name" value="Acyl_transferase_dom"/>
</dbReference>
<dbReference type="SMART" id="SM00827">
    <property type="entry name" value="PKS_AT"/>
    <property type="match status" value="1"/>
</dbReference>
<dbReference type="Gene3D" id="3.40.366.10">
    <property type="entry name" value="Malonyl-Coenzyme A Acyl Carrier Protein, domain 2"/>
    <property type="match status" value="1"/>
</dbReference>
<dbReference type="SMART" id="SM00823">
    <property type="entry name" value="PKS_PP"/>
    <property type="match status" value="1"/>
</dbReference>
<feature type="region of interest" description="N-terminal hotdog fold" evidence="6">
    <location>
        <begin position="945"/>
        <end position="1082"/>
    </location>
</feature>
<dbReference type="InterPro" id="IPR009081">
    <property type="entry name" value="PP-bd_ACP"/>
</dbReference>
<dbReference type="InterPro" id="IPR056501">
    <property type="entry name" value="NAD-bd_HRPKS_sdrA"/>
</dbReference>
<evidence type="ECO:0000256" key="1">
    <source>
        <dbReference type="ARBA" id="ARBA00022450"/>
    </source>
</evidence>
<dbReference type="Pfam" id="PF02801">
    <property type="entry name" value="Ketoacyl-synt_C"/>
    <property type="match status" value="1"/>
</dbReference>
<keyword evidence="4" id="KW-0560">Oxidoreductase</keyword>
<feature type="region of interest" description="C-terminal hotdog fold" evidence="6">
    <location>
        <begin position="1109"/>
        <end position="1256"/>
    </location>
</feature>
<dbReference type="InterPro" id="IPR020806">
    <property type="entry name" value="PKS_PP-bd"/>
</dbReference>
<evidence type="ECO:0000313" key="11">
    <source>
        <dbReference type="EMBL" id="KAL1866494.1"/>
    </source>
</evidence>
<evidence type="ECO:0000256" key="3">
    <source>
        <dbReference type="ARBA" id="ARBA00022679"/>
    </source>
</evidence>
<evidence type="ECO:0000256" key="6">
    <source>
        <dbReference type="PROSITE-ProRule" id="PRU01363"/>
    </source>
</evidence>
<dbReference type="InterPro" id="IPR016035">
    <property type="entry name" value="Acyl_Trfase/lysoPLipase"/>
</dbReference>